<proteinExistence type="inferred from homology"/>
<accession>A0A1G7EDZ0</accession>
<keyword evidence="5" id="KW-0560">Oxidoreductase</keyword>
<dbReference type="InterPro" id="IPR001501">
    <property type="entry name" value="Ni-dep_hyd_lsu"/>
</dbReference>
<evidence type="ECO:0000256" key="1">
    <source>
        <dbReference type="ARBA" id="ARBA00001967"/>
    </source>
</evidence>
<protein>
    <submittedName>
        <fullName evidence="7">Nickel-dependent hydrogenase</fullName>
    </submittedName>
</protein>
<dbReference type="OrthoDB" id="9761717at2"/>
<evidence type="ECO:0000256" key="2">
    <source>
        <dbReference type="ARBA" id="ARBA00009292"/>
    </source>
</evidence>
<dbReference type="GO" id="GO:0016151">
    <property type="term" value="F:nickel cation binding"/>
    <property type="evidence" value="ECO:0007669"/>
    <property type="project" value="InterPro"/>
</dbReference>
<keyword evidence="6" id="KW-0460">Magnesium</keyword>
<evidence type="ECO:0000313" key="7">
    <source>
        <dbReference type="EMBL" id="SDE61595.1"/>
    </source>
</evidence>
<gene>
    <name evidence="7" type="ORF">SAMN05421720_10920</name>
</gene>
<reference evidence="7 8" key="1">
    <citation type="submission" date="2016-10" db="EMBL/GenBank/DDBJ databases">
        <authorList>
            <person name="de Groot N.N."/>
        </authorList>
    </citation>
    <scope>NUCLEOTIDE SEQUENCE [LARGE SCALE GENOMIC DNA]</scope>
    <source>
        <strain evidence="7 8">ATCC 700224</strain>
    </source>
</reference>
<dbReference type="EMBL" id="FNAP01000009">
    <property type="protein sequence ID" value="SDE61595.1"/>
    <property type="molecule type" value="Genomic_DNA"/>
</dbReference>
<sequence length="303" mass="32551">MVRLIADGQNPRAVSPPVSAAPQYISLRHSDEYPMNEGRVVTSKGLDIDVSAFEDHVEEQHVARSNALHCVTKADGRSYHVGPMARHANNVDLLPIEVQAAAAAAGLGPVCVNPFRSITVRAVETLYAVIEALRLIDGYAPPEWSAAEVTPRAGTGHAATEAPRGLLYHRYGIDGAGLITAANIVPPTAQNQPMIEDDLRRLVPDWIDKPDDEIQHICEQAIRTYDPCISCATHFLKLDIGPRSTHVLGLAQAVELARVLGTLPPWIRFIGAEGTAFQPGADLSPALLTARDTVVAEIAALLP</sequence>
<dbReference type="STRING" id="69960.SAMN05421720_10920"/>
<feature type="binding site" evidence="6">
    <location>
        <position position="234"/>
    </location>
    <ligand>
        <name>Mg(2+)</name>
        <dbReference type="ChEBI" id="CHEBI:18420"/>
    </ligand>
</feature>
<keyword evidence="8" id="KW-1185">Reference proteome</keyword>
<feature type="binding site" evidence="6">
    <location>
        <position position="184"/>
    </location>
    <ligand>
        <name>Mg(2+)</name>
        <dbReference type="ChEBI" id="CHEBI:18420"/>
    </ligand>
</feature>
<dbReference type="SUPFAM" id="SSF56762">
    <property type="entry name" value="HydB/Nqo4-like"/>
    <property type="match status" value="1"/>
</dbReference>
<evidence type="ECO:0000256" key="4">
    <source>
        <dbReference type="ARBA" id="ARBA00022723"/>
    </source>
</evidence>
<organism evidence="7 8">
    <name type="scientific">Rhodospira trueperi</name>
    <dbReference type="NCBI Taxonomy" id="69960"/>
    <lineage>
        <taxon>Bacteria</taxon>
        <taxon>Pseudomonadati</taxon>
        <taxon>Pseudomonadota</taxon>
        <taxon>Alphaproteobacteria</taxon>
        <taxon>Rhodospirillales</taxon>
        <taxon>Rhodospirillaceae</taxon>
        <taxon>Rhodospira</taxon>
    </lineage>
</organism>
<evidence type="ECO:0000256" key="6">
    <source>
        <dbReference type="PIRSR" id="PIRSR601501-1"/>
    </source>
</evidence>
<dbReference type="AlphaFoldDB" id="A0A1G7EDZ0"/>
<dbReference type="InterPro" id="IPR018194">
    <property type="entry name" value="Ni-dep_hyd_lsu_Ni_BS"/>
</dbReference>
<dbReference type="Gene3D" id="1.10.645.10">
    <property type="entry name" value="Cytochrome-c3 Hydrogenase, chain B"/>
    <property type="match status" value="1"/>
</dbReference>
<dbReference type="PANTHER" id="PTHR43600:SF2">
    <property type="entry name" value="F420-NON-REDUCING HYDROGENASE VHU SUBUNIT A"/>
    <property type="match status" value="1"/>
</dbReference>
<keyword evidence="6" id="KW-0408">Iron</keyword>
<dbReference type="PANTHER" id="PTHR43600">
    <property type="entry name" value="COENZYME F420 HYDROGENASE, SUBUNIT ALPHA"/>
    <property type="match status" value="1"/>
</dbReference>
<dbReference type="Proteomes" id="UP000199412">
    <property type="component" value="Unassembled WGS sequence"/>
</dbReference>
<evidence type="ECO:0000256" key="3">
    <source>
        <dbReference type="ARBA" id="ARBA00022596"/>
    </source>
</evidence>
<comment type="cofactor">
    <cofactor evidence="1 6">
        <name>Ni(2+)</name>
        <dbReference type="ChEBI" id="CHEBI:49786"/>
    </cofactor>
</comment>
<comment type="cofactor">
    <cofactor evidence="6">
        <name>Fe cation</name>
        <dbReference type="ChEBI" id="CHEBI:24875"/>
    </cofactor>
</comment>
<name>A0A1G7EDZ0_9PROT</name>
<dbReference type="Pfam" id="PF00374">
    <property type="entry name" value="NiFeSe_Hases"/>
    <property type="match status" value="1"/>
</dbReference>
<dbReference type="SUPFAM" id="SSF53163">
    <property type="entry name" value="HybD-like"/>
    <property type="match status" value="1"/>
</dbReference>
<evidence type="ECO:0000313" key="8">
    <source>
        <dbReference type="Proteomes" id="UP000199412"/>
    </source>
</evidence>
<dbReference type="GO" id="GO:0008901">
    <property type="term" value="F:ferredoxin hydrogenase activity"/>
    <property type="evidence" value="ECO:0007669"/>
    <property type="project" value="InterPro"/>
</dbReference>
<comment type="similarity">
    <text evidence="2">Belongs to the [NiFe]/[NiFeSe] hydrogenase large subunit family.</text>
</comment>
<dbReference type="InterPro" id="IPR029014">
    <property type="entry name" value="NiFe-Hase_large"/>
</dbReference>
<keyword evidence="4 6" id="KW-0479">Metal-binding</keyword>
<evidence type="ECO:0000256" key="5">
    <source>
        <dbReference type="ARBA" id="ARBA00023002"/>
    </source>
</evidence>
<feature type="binding site" evidence="6">
    <location>
        <position position="231"/>
    </location>
    <ligand>
        <name>Fe cation</name>
        <dbReference type="ChEBI" id="CHEBI:24875"/>
    </ligand>
</feature>
<dbReference type="PROSITE" id="PS00508">
    <property type="entry name" value="NI_HGENASE_L_2"/>
    <property type="match status" value="1"/>
</dbReference>
<feature type="binding site" evidence="6">
    <location>
        <position position="228"/>
    </location>
    <ligand>
        <name>Ni(2+)</name>
        <dbReference type="ChEBI" id="CHEBI:49786"/>
    </ligand>
</feature>
<keyword evidence="3 6" id="KW-0533">Nickel</keyword>
<dbReference type="InterPro" id="IPR023430">
    <property type="entry name" value="Pept_HybD-like_dom_sf"/>
</dbReference>